<dbReference type="CDD" id="cd00267">
    <property type="entry name" value="ABC_ATPase"/>
    <property type="match status" value="1"/>
</dbReference>
<reference evidence="2" key="1">
    <citation type="submission" date="2022-10" db="EMBL/GenBank/DDBJ databases">
        <title>Luteolibacter sp. GHJ8, whole genome shotgun sequencing project.</title>
        <authorList>
            <person name="Zhao G."/>
            <person name="Shen L."/>
        </authorList>
    </citation>
    <scope>NUCLEOTIDE SEQUENCE</scope>
    <source>
        <strain evidence="2">GHJ8</strain>
    </source>
</reference>
<gene>
    <name evidence="2" type="ORF">OJ996_05830</name>
</gene>
<dbReference type="InterPro" id="IPR027417">
    <property type="entry name" value="P-loop_NTPase"/>
</dbReference>
<dbReference type="SUPFAM" id="SSF52540">
    <property type="entry name" value="P-loop containing nucleoside triphosphate hydrolases"/>
    <property type="match status" value="1"/>
</dbReference>
<sequence>MILINNCNSIDNGSISILPEVLNVKYAINGTGKSTVAKAIELTMKGTSLAELKPFKYRDSSDTANEPSVAGLAPGSIMLFNDEYVSQFVFKADEVLTNSFEIFVKTESFVALTDEIEQAIADIRKTFHQSSELDEIISDMEALIASFGKPTKKKGYAENSPMARGPGKGNKIQHIPSGLEGYSLYLQSDANTKWIKWQLDGHSFDQNPGHCPYCTSSTEEMKDTIMKVGEVYDANYIGHITQLTKVMERLRDYFSSPTEAKIEQVIKSPDQLEDEHYNFLLEVKDQGVILLEKLKSLKFLGFVSMKDVGKLEDMFSSMKIDISFLSHLESQKTKDITDPINVAIDGIMRKITPLKAAVGKQKSNIRQTIQRNKKEINEFLKTAGYKYEVDVDEGDASYKMRLRHVDHAAPIVSGAKHLSYGEKNAFSLVLFMYECLARNPGLIVLDDPISSFDKNKKYAVLNMLFRGDRCLKGRAVLMLTHDFEPVIDIGYTLKNKFSHPHEPFITFLRNRNGVLTEKVVASEDIKTFQVVCRENIDSAPNVLVKVIFLRRFVEIGGEKDAVYHLLSNLFHKRANPRMGAADTAPLMDAADVTDATNRIATYIPGFSYATALTEFTDETFMLAAYSAARSNYEKLQIFRIHKDGILSGDDVIDKFINEVFHIENDYIMQLDPSEFEIVPDYVIAECDRILGIV</sequence>
<proteinExistence type="predicted"/>
<evidence type="ECO:0000313" key="3">
    <source>
        <dbReference type="Proteomes" id="UP001165653"/>
    </source>
</evidence>
<protein>
    <submittedName>
        <fullName evidence="2">AAA family ATPase</fullName>
    </submittedName>
</protein>
<evidence type="ECO:0000313" key="2">
    <source>
        <dbReference type="EMBL" id="MCW1913081.1"/>
    </source>
</evidence>
<accession>A0ABT3G0N9</accession>
<evidence type="ECO:0000259" key="1">
    <source>
        <dbReference type="Pfam" id="PF13166"/>
    </source>
</evidence>
<name>A0ABT3G0N9_9BACT</name>
<feature type="domain" description="Protein CR006 P-loop" evidence="1">
    <location>
        <begin position="342"/>
        <end position="527"/>
    </location>
</feature>
<dbReference type="Pfam" id="PF13166">
    <property type="entry name" value="AAA_13"/>
    <property type="match status" value="1"/>
</dbReference>
<dbReference type="EMBL" id="JAPDDR010000002">
    <property type="protein sequence ID" value="MCW1913081.1"/>
    <property type="molecule type" value="Genomic_DNA"/>
</dbReference>
<dbReference type="Proteomes" id="UP001165653">
    <property type="component" value="Unassembled WGS sequence"/>
</dbReference>
<organism evidence="2 3">
    <name type="scientific">Luteolibacter rhizosphaerae</name>
    <dbReference type="NCBI Taxonomy" id="2989719"/>
    <lineage>
        <taxon>Bacteria</taxon>
        <taxon>Pseudomonadati</taxon>
        <taxon>Verrucomicrobiota</taxon>
        <taxon>Verrucomicrobiia</taxon>
        <taxon>Verrucomicrobiales</taxon>
        <taxon>Verrucomicrobiaceae</taxon>
        <taxon>Luteolibacter</taxon>
    </lineage>
</organism>
<dbReference type="InterPro" id="IPR026866">
    <property type="entry name" value="CR006_AAA"/>
</dbReference>
<dbReference type="RefSeq" id="WP_264512155.1">
    <property type="nucleotide sequence ID" value="NZ_JAPDDR010000002.1"/>
</dbReference>
<keyword evidence="3" id="KW-1185">Reference proteome</keyword>
<comment type="caution">
    <text evidence="2">The sequence shown here is derived from an EMBL/GenBank/DDBJ whole genome shotgun (WGS) entry which is preliminary data.</text>
</comment>
<dbReference type="Gene3D" id="3.40.50.300">
    <property type="entry name" value="P-loop containing nucleotide triphosphate hydrolases"/>
    <property type="match status" value="1"/>
</dbReference>